<dbReference type="WBParaSite" id="BXY_1234400.1">
    <property type="protein sequence ID" value="BXY_1234400.1"/>
    <property type="gene ID" value="BXY_1234400"/>
</dbReference>
<evidence type="ECO:0000313" key="2">
    <source>
        <dbReference type="EMBL" id="CAD5209367.1"/>
    </source>
</evidence>
<reference evidence="6" key="1">
    <citation type="submission" date="2016-11" db="UniProtKB">
        <authorList>
            <consortium name="WormBaseParasite"/>
        </authorList>
    </citation>
    <scope>IDENTIFICATION</scope>
</reference>
<evidence type="ECO:0000313" key="5">
    <source>
        <dbReference type="Proteomes" id="UP000659654"/>
    </source>
</evidence>
<evidence type="ECO:0000313" key="4">
    <source>
        <dbReference type="Proteomes" id="UP000095284"/>
    </source>
</evidence>
<protein>
    <submittedName>
        <fullName evidence="2">(pine wood nematode) hypothetical protein</fullName>
    </submittedName>
    <submittedName>
        <fullName evidence="6">FHA domain-containing protein</fullName>
    </submittedName>
</protein>
<dbReference type="InterPro" id="IPR008984">
    <property type="entry name" value="SMAD_FHA_dom_sf"/>
</dbReference>
<dbReference type="Proteomes" id="UP000582659">
    <property type="component" value="Unassembled WGS sequence"/>
</dbReference>
<dbReference type="Pfam" id="PF13325">
    <property type="entry name" value="MCRS_N"/>
    <property type="match status" value="1"/>
</dbReference>
<dbReference type="GO" id="GO:0071339">
    <property type="term" value="C:MLL1 complex"/>
    <property type="evidence" value="ECO:0007669"/>
    <property type="project" value="InterPro"/>
</dbReference>
<dbReference type="InterPro" id="IPR000253">
    <property type="entry name" value="FHA_dom"/>
</dbReference>
<dbReference type="PROSITE" id="PS50006">
    <property type="entry name" value="FHA_DOMAIN"/>
    <property type="match status" value="1"/>
</dbReference>
<sequence>MTDLDDQKIRRSTRDIKRPKFDDEIVESVPVVKGVLKKKSDRMSPDLVMMKEFEDKSFLNDRKRREKLQMGSKLTAFASQRLPNKPVNESDRPTATSSLLNDIFKRWTVQDDILLMSSVSHLCDLNAVHCSTPFSKTFTLAEIDSRWYGILYDDTINKATMERIEKVSQDQIMHIQSKVPFSVEEEEILMTLTPFRITTHFTMFENLLSQHRHVFHPCRTPASLEDHWRYMKHYNLLCEQTVPVFDEELIRMERQGNVERNDTIILPNNADHRNVAQDLFNSMIDMDEWEKVVTKAVTGVSNALQFDRDTLAVLKGRCVSFDIRKDRVLIGRSTQKHRVDVNLAFEGPTAHISRRQAVLKIDHKGRAVIYNIGNASMYVDKDPLPRGNNVELHNNSMLEIGLLRLMFCRNHDVYDQREPTSTTLHKTEPNSTSYQR</sequence>
<dbReference type="EMBL" id="CAJFCV020000001">
    <property type="protein sequence ID" value="CAG9084352.1"/>
    <property type="molecule type" value="Genomic_DNA"/>
</dbReference>
<dbReference type="GO" id="GO:0031011">
    <property type="term" value="C:Ino80 complex"/>
    <property type="evidence" value="ECO:0007669"/>
    <property type="project" value="InterPro"/>
</dbReference>
<reference evidence="3" key="2">
    <citation type="submission" date="2020-08" db="EMBL/GenBank/DDBJ databases">
        <authorList>
            <person name="Kikuchi T."/>
        </authorList>
    </citation>
    <scope>NUCLEOTIDE SEQUENCE</scope>
    <source>
        <strain evidence="2">Ka4C1</strain>
    </source>
</reference>
<dbReference type="OrthoDB" id="10262769at2759"/>
<dbReference type="PANTHER" id="PTHR13233">
    <property type="entry name" value="MICROSPHERULE PROTEIN 1"/>
    <property type="match status" value="1"/>
</dbReference>
<dbReference type="InterPro" id="IPR025999">
    <property type="entry name" value="MCRS_N"/>
</dbReference>
<dbReference type="GO" id="GO:0002151">
    <property type="term" value="F:G-quadruplex RNA binding"/>
    <property type="evidence" value="ECO:0007669"/>
    <property type="project" value="InterPro"/>
</dbReference>
<name>A0A1I7SH29_BURXY</name>
<evidence type="ECO:0000313" key="3">
    <source>
        <dbReference type="EMBL" id="CAG9084352.1"/>
    </source>
</evidence>
<dbReference type="GO" id="GO:0045944">
    <property type="term" value="P:positive regulation of transcription by RNA polymerase II"/>
    <property type="evidence" value="ECO:0007669"/>
    <property type="project" value="TreeGrafter"/>
</dbReference>
<dbReference type="eggNOG" id="KOG2293">
    <property type="taxonomic scope" value="Eukaryota"/>
</dbReference>
<dbReference type="GO" id="GO:0044545">
    <property type="term" value="C:NSL complex"/>
    <property type="evidence" value="ECO:0007669"/>
    <property type="project" value="TreeGrafter"/>
</dbReference>
<evidence type="ECO:0000259" key="1">
    <source>
        <dbReference type="PROSITE" id="PS50006"/>
    </source>
</evidence>
<dbReference type="PANTHER" id="PTHR13233:SF0">
    <property type="entry name" value="MICROSPHERULE PROTEIN 1"/>
    <property type="match status" value="1"/>
</dbReference>
<dbReference type="Proteomes" id="UP000095284">
    <property type="component" value="Unplaced"/>
</dbReference>
<keyword evidence="5" id="KW-1185">Reference proteome</keyword>
<dbReference type="EMBL" id="CAJFDI010000001">
    <property type="protein sequence ID" value="CAD5209367.1"/>
    <property type="molecule type" value="Genomic_DNA"/>
</dbReference>
<dbReference type="Pfam" id="PF00498">
    <property type="entry name" value="FHA"/>
    <property type="match status" value="1"/>
</dbReference>
<evidence type="ECO:0000313" key="6">
    <source>
        <dbReference type="WBParaSite" id="BXY_1234400.1"/>
    </source>
</evidence>
<organism evidence="4 6">
    <name type="scientific">Bursaphelenchus xylophilus</name>
    <name type="common">Pinewood nematode worm</name>
    <name type="synonym">Aphelenchoides xylophilus</name>
    <dbReference type="NCBI Taxonomy" id="6326"/>
    <lineage>
        <taxon>Eukaryota</taxon>
        <taxon>Metazoa</taxon>
        <taxon>Ecdysozoa</taxon>
        <taxon>Nematoda</taxon>
        <taxon>Chromadorea</taxon>
        <taxon>Rhabditida</taxon>
        <taxon>Tylenchina</taxon>
        <taxon>Tylenchomorpha</taxon>
        <taxon>Aphelenchoidea</taxon>
        <taxon>Aphelenchoididae</taxon>
        <taxon>Bursaphelenchus</taxon>
    </lineage>
</organism>
<feature type="domain" description="FHA" evidence="1">
    <location>
        <begin position="328"/>
        <end position="384"/>
    </location>
</feature>
<dbReference type="AlphaFoldDB" id="A0A1I7SH29"/>
<accession>A0A1I7SH29</accession>
<dbReference type="Proteomes" id="UP000659654">
    <property type="component" value="Unassembled WGS sequence"/>
</dbReference>
<dbReference type="SMR" id="A0A1I7SH29"/>
<gene>
    <name evidence="2" type="ORF">BXYJ_LOCUS1407</name>
</gene>
<proteinExistence type="predicted"/>
<dbReference type="InterPro" id="IPR037912">
    <property type="entry name" value="MCRS1"/>
</dbReference>
<dbReference type="Gene3D" id="2.60.200.20">
    <property type="match status" value="1"/>
</dbReference>
<dbReference type="SUPFAM" id="SSF49879">
    <property type="entry name" value="SMAD/FHA domain"/>
    <property type="match status" value="1"/>
</dbReference>